<reference evidence="2 3" key="2">
    <citation type="submission" date="2018-11" db="EMBL/GenBank/DDBJ databases">
        <authorList>
            <consortium name="Pathogen Informatics"/>
        </authorList>
    </citation>
    <scope>NUCLEOTIDE SEQUENCE [LARGE SCALE GENOMIC DNA]</scope>
    <source>
        <strain evidence="2">Dakar</strain>
        <strain evidence="3">Dakar, Senegal</strain>
    </source>
</reference>
<gene>
    <name evidence="2" type="ORF">SCUD_LOCUS9843</name>
</gene>
<sequence>MVEPSTAYITANNLPPEILLRVFNYLDTVDLINCIYVCSTWRQTALDNCLWQRKLVTILKTKWSTLICDSKPSYAPDLQKLQTIHPYKIYHFLKKYVPQHLLDDQKEASKVQLLIDRINQHSLASAPPEGQSTSPLSFCELFWRWWSNFRRRLSIYHASRSNDISRQRCRFAVFGPGFDQRATSCLFSKLVDVKTKSFEPLNMIPGRMGFGAGLTLRLHNQAQMAALDSSVYFSDKTFKHSKNDYKKSIPKETYTPNSQAINYLNDFIFDLHYLYSLSGHLSHKFNSQLERIHASRLFTYSNDVDISTIHSSSLNKLIVSNEMKCLLHGICGIIYALDARETTEQAIYLYTELKTVLKGFPNEIAHKVPIVILYIMPIEDILQNNDTENYIHSNYLKDSTGTNEIYLNRDSYSGANYTFSWCGSLLQPLTCLHLFEFQNPWRLQKCASNDIKAVIQSLMWLKSKHPTIHDTIISTNMKRATSTTY</sequence>
<dbReference type="PANTHER" id="PTHR46731:SF1">
    <property type="entry name" value="F-BOX ONLY PROTEIN 15"/>
    <property type="match status" value="1"/>
</dbReference>
<accession>A0A183K4C3</accession>
<organism evidence="4">
    <name type="scientific">Schistosoma curassoni</name>
    <dbReference type="NCBI Taxonomy" id="6186"/>
    <lineage>
        <taxon>Eukaryota</taxon>
        <taxon>Metazoa</taxon>
        <taxon>Spiralia</taxon>
        <taxon>Lophotrochozoa</taxon>
        <taxon>Platyhelminthes</taxon>
        <taxon>Trematoda</taxon>
        <taxon>Digenea</taxon>
        <taxon>Strigeidida</taxon>
        <taxon>Schistosomatoidea</taxon>
        <taxon>Schistosomatidae</taxon>
        <taxon>Schistosoma</taxon>
    </lineage>
</organism>
<dbReference type="InterPro" id="IPR027417">
    <property type="entry name" value="P-loop_NTPase"/>
</dbReference>
<dbReference type="STRING" id="6186.A0A183K4C3"/>
<dbReference type="AlphaFoldDB" id="A0A183K4C3"/>
<evidence type="ECO:0000313" key="4">
    <source>
        <dbReference type="WBParaSite" id="SCUD_0000984301-mRNA-1"/>
    </source>
</evidence>
<dbReference type="Gene3D" id="1.20.1280.50">
    <property type="match status" value="1"/>
</dbReference>
<proteinExistence type="predicted"/>
<dbReference type="PANTHER" id="PTHR46731">
    <property type="entry name" value="F-BOX ONLY PROTEIN 15"/>
    <property type="match status" value="1"/>
</dbReference>
<dbReference type="PROSITE" id="PS50181">
    <property type="entry name" value="FBOX"/>
    <property type="match status" value="1"/>
</dbReference>
<dbReference type="SUPFAM" id="SSF81383">
    <property type="entry name" value="F-box domain"/>
    <property type="match status" value="1"/>
</dbReference>
<name>A0A183K4C3_9TREM</name>
<dbReference type="InterPro" id="IPR001810">
    <property type="entry name" value="F-box_dom"/>
</dbReference>
<dbReference type="InterPro" id="IPR036047">
    <property type="entry name" value="F-box-like_dom_sf"/>
</dbReference>
<dbReference type="EMBL" id="UZAK01033446">
    <property type="protein sequence ID" value="VDP37326.1"/>
    <property type="molecule type" value="Genomic_DNA"/>
</dbReference>
<evidence type="ECO:0000259" key="1">
    <source>
        <dbReference type="PROSITE" id="PS50181"/>
    </source>
</evidence>
<dbReference type="SMART" id="SM00256">
    <property type="entry name" value="FBOX"/>
    <property type="match status" value="1"/>
</dbReference>
<protein>
    <submittedName>
        <fullName evidence="4">F-box domain-containing protein</fullName>
    </submittedName>
</protein>
<dbReference type="WBParaSite" id="SCUD_0000984301-mRNA-1">
    <property type="protein sequence ID" value="SCUD_0000984301-mRNA-1"/>
    <property type="gene ID" value="SCUD_0000984301"/>
</dbReference>
<feature type="domain" description="F-box" evidence="1">
    <location>
        <begin position="8"/>
        <end position="54"/>
    </location>
</feature>
<dbReference type="OrthoDB" id="3219396at2759"/>
<evidence type="ECO:0000313" key="3">
    <source>
        <dbReference type="Proteomes" id="UP000279833"/>
    </source>
</evidence>
<dbReference type="GO" id="GO:0019005">
    <property type="term" value="C:SCF ubiquitin ligase complex"/>
    <property type="evidence" value="ECO:0007669"/>
    <property type="project" value="TreeGrafter"/>
</dbReference>
<reference evidence="4" key="1">
    <citation type="submission" date="2016-06" db="UniProtKB">
        <authorList>
            <consortium name="WormBaseParasite"/>
        </authorList>
    </citation>
    <scope>IDENTIFICATION</scope>
</reference>
<dbReference type="Gene3D" id="3.40.50.300">
    <property type="entry name" value="P-loop containing nucleotide triphosphate hydrolases"/>
    <property type="match status" value="2"/>
</dbReference>
<evidence type="ECO:0000313" key="2">
    <source>
        <dbReference type="EMBL" id="VDP37326.1"/>
    </source>
</evidence>
<keyword evidence="3" id="KW-1185">Reference proteome</keyword>
<dbReference type="Pfam" id="PF12937">
    <property type="entry name" value="F-box-like"/>
    <property type="match status" value="1"/>
</dbReference>
<dbReference type="Proteomes" id="UP000279833">
    <property type="component" value="Unassembled WGS sequence"/>
</dbReference>